<dbReference type="PANTHER" id="PTHR21227">
    <property type="entry name" value="TRNA-SPLICING ENDONUCLEASE SUBUNIT SEN2"/>
    <property type="match status" value="1"/>
</dbReference>
<dbReference type="Gene3D" id="3.40.1350.10">
    <property type="match status" value="1"/>
</dbReference>
<comment type="catalytic activity">
    <reaction evidence="3">
        <text>pretRNA = a 3'-half-tRNA molecule with a 5'-OH end + a 5'-half-tRNA molecule with a 2',3'-cyclic phosphate end + an intron with a 2',3'-cyclic phosphate and a 5'-hydroxyl terminus.</text>
        <dbReference type="EC" id="4.6.1.16"/>
    </reaction>
</comment>
<evidence type="ECO:0000256" key="3">
    <source>
        <dbReference type="ARBA" id="ARBA00034031"/>
    </source>
</evidence>
<dbReference type="GO" id="GO:0000213">
    <property type="term" value="F:tRNA-intron lyase activity"/>
    <property type="evidence" value="ECO:0007669"/>
    <property type="project" value="UniProtKB-EC"/>
</dbReference>
<accession>A0A420Y204</accession>
<proteinExistence type="inferred from homology"/>
<dbReference type="InterPro" id="IPR011856">
    <property type="entry name" value="tRNA_endonuc-like_dom_sf"/>
</dbReference>
<dbReference type="GO" id="GO:0000214">
    <property type="term" value="C:tRNA-intron endonuclease complex"/>
    <property type="evidence" value="ECO:0007669"/>
    <property type="project" value="TreeGrafter"/>
</dbReference>
<feature type="region of interest" description="Disordered" evidence="4">
    <location>
        <begin position="557"/>
        <end position="587"/>
    </location>
</feature>
<dbReference type="EMBL" id="QVQW01000066">
    <property type="protein sequence ID" value="RKU41906.1"/>
    <property type="molecule type" value="Genomic_DNA"/>
</dbReference>
<feature type="compositionally biased region" description="Basic and acidic residues" evidence="4">
    <location>
        <begin position="578"/>
        <end position="587"/>
    </location>
</feature>
<dbReference type="Pfam" id="PF01974">
    <property type="entry name" value="tRNA_int_endo"/>
    <property type="match status" value="1"/>
</dbReference>
<feature type="region of interest" description="Disordered" evidence="4">
    <location>
        <begin position="1"/>
        <end position="37"/>
    </location>
</feature>
<dbReference type="STRING" id="177199.A0A420Y204"/>
<evidence type="ECO:0000256" key="1">
    <source>
        <dbReference type="ARBA" id="ARBA00008078"/>
    </source>
</evidence>
<keyword evidence="6" id="KW-0255">Endonuclease</keyword>
<dbReference type="GO" id="GO:0003676">
    <property type="term" value="F:nucleic acid binding"/>
    <property type="evidence" value="ECO:0007669"/>
    <property type="project" value="InterPro"/>
</dbReference>
<organism evidence="6 7">
    <name type="scientific">Coniochaeta pulveracea</name>
    <dbReference type="NCBI Taxonomy" id="177199"/>
    <lineage>
        <taxon>Eukaryota</taxon>
        <taxon>Fungi</taxon>
        <taxon>Dikarya</taxon>
        <taxon>Ascomycota</taxon>
        <taxon>Pezizomycotina</taxon>
        <taxon>Sordariomycetes</taxon>
        <taxon>Sordariomycetidae</taxon>
        <taxon>Coniochaetales</taxon>
        <taxon>Coniochaetaceae</taxon>
        <taxon>Coniochaeta</taxon>
    </lineage>
</organism>
<feature type="compositionally biased region" description="Low complexity" evidence="4">
    <location>
        <begin position="1"/>
        <end position="20"/>
    </location>
</feature>
<dbReference type="InterPro" id="IPR036514">
    <property type="entry name" value="SGNH_hydro_sf"/>
</dbReference>
<dbReference type="GO" id="GO:0000379">
    <property type="term" value="P:tRNA-type intron splice site recognition and cleavage"/>
    <property type="evidence" value="ECO:0007669"/>
    <property type="project" value="TreeGrafter"/>
</dbReference>
<keyword evidence="6" id="KW-0378">Hydrolase</keyword>
<feature type="compositionally biased region" description="Polar residues" evidence="4">
    <location>
        <begin position="216"/>
        <end position="229"/>
    </location>
</feature>
<dbReference type="SUPFAM" id="SSF53032">
    <property type="entry name" value="tRNA-intron endonuclease catalytic domain-like"/>
    <property type="match status" value="1"/>
</dbReference>
<feature type="compositionally biased region" description="Pro residues" evidence="4">
    <location>
        <begin position="23"/>
        <end position="36"/>
    </location>
</feature>
<comment type="similarity">
    <text evidence="1">Belongs to the tRNA-intron endonuclease family.</text>
</comment>
<dbReference type="InterPro" id="IPR036167">
    <property type="entry name" value="tRNA_intron_Endo_cat-like_sf"/>
</dbReference>
<feature type="compositionally biased region" description="Polar residues" evidence="4">
    <location>
        <begin position="678"/>
        <end position="688"/>
    </location>
</feature>
<feature type="region of interest" description="Disordered" evidence="4">
    <location>
        <begin position="186"/>
        <end position="234"/>
    </location>
</feature>
<feature type="region of interest" description="Disordered" evidence="4">
    <location>
        <begin position="732"/>
        <end position="751"/>
    </location>
</feature>
<dbReference type="InterPro" id="IPR006676">
    <property type="entry name" value="tRNA_splic"/>
</dbReference>
<dbReference type="OrthoDB" id="5041285at2759"/>
<evidence type="ECO:0000259" key="5">
    <source>
        <dbReference type="Pfam" id="PF01974"/>
    </source>
</evidence>
<evidence type="ECO:0000313" key="7">
    <source>
        <dbReference type="Proteomes" id="UP000275385"/>
    </source>
</evidence>
<comment type="caution">
    <text evidence="6">The sequence shown here is derived from an EMBL/GenBank/DDBJ whole genome shotgun (WGS) entry which is preliminary data.</text>
</comment>
<evidence type="ECO:0000313" key="6">
    <source>
        <dbReference type="EMBL" id="RKU41906.1"/>
    </source>
</evidence>
<keyword evidence="6" id="KW-0540">Nuclease</keyword>
<feature type="compositionally biased region" description="Polar residues" evidence="4">
    <location>
        <begin position="197"/>
        <end position="208"/>
    </location>
</feature>
<dbReference type="SUPFAM" id="SSF52266">
    <property type="entry name" value="SGNH hydrolase"/>
    <property type="match status" value="1"/>
</dbReference>
<sequence>MAETTTTTPPVTAAGDAATPSPLEVPPVQPRTPRGPPLNQVYALPAPIRTYPLPSFYPSNPVSLLHLVYTWMKQTFSPPPKEPSVIHQGIWDPATRSVHIIEHKTVRALWEQGFYGKGSLSRSEPNWLKREKIRRGIVEGDTVSEQRTALRREERRQVKWERARTEQEALERTRVEEALLASGSLPSVDDALKENDLTGQPTSKQTFIESEPGENGSFNTPPTSQVSHDSLNDDDDSITVASQVFGYAKRSSIRFEPEIDLEAMPEFPSPEQAAHEPLSPVAEDGPVVPSSAVKGADGESISNGFLEHLTGLRAPVGPMELLSLPNSSTSGLGSTTISDIPVPFPSPAVDLVCPTVTLEETKGDIKQKQTPSKVALGDEEQLDPGVVSKAPVGPLELLALPNSLTSMVSSAKDALATIETDVKHVLEEVVESSSVIARHAPNDRSIRELEHKAPVGPLELLALPNSLAILHLQSKPSSILTGETVDNIETITESSATEVAMAEAGPNGLSISKSPVGPLELLALPNSLAMVRESCSTSSQLDGLVVERVVALTEVAQPDTKPNTGAEASVDLDVASSESDKEDDHDSVAVNGTAHATEYLNSSAAPTKTDGSAFSPAGQTADIPSAIRDLEQPQTPLKRTHSEVGDLSVKRRKGSNEEQHSDAPLTPKTPVNRRKSVRFSTTVESTTFLPLDPSSPPRSELPSKPDGAGRLVTRTEPEVDAVVITEVVTPANPDVQAPQPQPKGVVSAPEVDETGEVENREHLQLSPEEAFFLSFGLGALSVLDPVTQKPISQQDLLALFRSHSHFPPKQDLQPDDPFLVHYAVYHHFRSLGWVPRHGIKFGVDWMIYQRGPVFDHAEFGAIVLPAYSDPWWKEQGKQPPQKSWHWLHGVNRVLSHVLKSLVLVYVDVPTPAIFDAAMDKGGIAAALRAYKVREFMWACMGIGGLVHGSLVALGIRMTAALPSGLHCSPKPPAFFLAGDSTTAIQSSNGGGWGNGFLSYLRSPAWGVNHGHNGATTVSFVAGGDWATVLTRVKEAKGEFNPYVTIQVCIPSLLSITVLSGTQKFGHNDQKPAANISLAEYQTNLVTLAQQVSSAGGTPILVTPLSRRNFNATTGQVIDSLHNERLATLAAAETVGCRVLDLNLASARYVGKLGNETSQVYGLNPSDRTHLNDRGSIVFGRMVADLLLGVPAEGVTVKGLGDLIRGFASGACFERWVGKDLGMSVKIWSGLEA</sequence>
<gene>
    <name evidence="6" type="primary">SEN2</name>
    <name evidence="6" type="ORF">DL546_005139</name>
</gene>
<evidence type="ECO:0000256" key="4">
    <source>
        <dbReference type="SAM" id="MobiDB-lite"/>
    </source>
</evidence>
<name>A0A420Y204_9PEZI</name>
<dbReference type="AlphaFoldDB" id="A0A420Y204"/>
<feature type="compositionally biased region" description="Polar residues" evidence="4">
    <location>
        <begin position="599"/>
        <end position="612"/>
    </location>
</feature>
<dbReference type="Proteomes" id="UP000275385">
    <property type="component" value="Unassembled WGS sequence"/>
</dbReference>
<dbReference type="GO" id="GO:0005737">
    <property type="term" value="C:cytoplasm"/>
    <property type="evidence" value="ECO:0007669"/>
    <property type="project" value="TreeGrafter"/>
</dbReference>
<dbReference type="InterPro" id="IPR006677">
    <property type="entry name" value="tRNA_intron_Endonuc_cat-like"/>
</dbReference>
<dbReference type="PANTHER" id="PTHR21227:SF0">
    <property type="entry name" value="TRNA-SPLICING ENDONUCLEASE SUBUNIT SEN2"/>
    <property type="match status" value="1"/>
</dbReference>
<feature type="region of interest" description="Disordered" evidence="4">
    <location>
        <begin position="599"/>
        <end position="711"/>
    </location>
</feature>
<dbReference type="Gene3D" id="3.40.50.1110">
    <property type="entry name" value="SGNH hydrolase"/>
    <property type="match status" value="1"/>
</dbReference>
<reference evidence="6 7" key="1">
    <citation type="submission" date="2018-08" db="EMBL/GenBank/DDBJ databases">
        <title>Draft genome of the lignicolous fungus Coniochaeta pulveracea.</title>
        <authorList>
            <person name="Borstlap C.J."/>
            <person name="De Witt R.N."/>
            <person name="Botha A."/>
            <person name="Volschenk H."/>
        </authorList>
    </citation>
    <scope>NUCLEOTIDE SEQUENCE [LARGE SCALE GENOMIC DNA]</scope>
    <source>
        <strain evidence="6 7">CAB683</strain>
    </source>
</reference>
<protein>
    <recommendedName>
        <fullName evidence="2">tRNA-intron lyase</fullName>
        <ecNumber evidence="2">4.6.1.16</ecNumber>
    </recommendedName>
</protein>
<evidence type="ECO:0000256" key="2">
    <source>
        <dbReference type="ARBA" id="ARBA00012573"/>
    </source>
</evidence>
<keyword evidence="7" id="KW-1185">Reference proteome</keyword>
<feature type="domain" description="tRNA intron endonuclease catalytic" evidence="5">
    <location>
        <begin position="818"/>
        <end position="907"/>
    </location>
</feature>
<dbReference type="FunFam" id="3.40.1350.10:FF:000007">
    <property type="entry name" value="tRNA-splicing endonuclease subunit Sen2"/>
    <property type="match status" value="1"/>
</dbReference>
<dbReference type="EC" id="4.6.1.16" evidence="2"/>
<dbReference type="CDD" id="cd22363">
    <property type="entry name" value="tRNA-intron_lyase_C"/>
    <property type="match status" value="1"/>
</dbReference>